<reference evidence="2" key="1">
    <citation type="submission" date="2020-02" db="EMBL/GenBank/DDBJ databases">
        <authorList>
            <person name="Meier V. D."/>
        </authorList>
    </citation>
    <scope>NUCLEOTIDE SEQUENCE</scope>
    <source>
        <strain evidence="2">AVDCRST_MAG79</strain>
    </source>
</reference>
<organism evidence="2">
    <name type="scientific">uncultured Thermoleophilia bacterium</name>
    <dbReference type="NCBI Taxonomy" id="1497501"/>
    <lineage>
        <taxon>Bacteria</taxon>
        <taxon>Bacillati</taxon>
        <taxon>Actinomycetota</taxon>
        <taxon>Thermoleophilia</taxon>
        <taxon>environmental samples</taxon>
    </lineage>
</organism>
<gene>
    <name evidence="2" type="ORF">AVDCRST_MAG79-2227</name>
</gene>
<feature type="region of interest" description="Disordered" evidence="1">
    <location>
        <begin position="197"/>
        <end position="234"/>
    </location>
</feature>
<dbReference type="EMBL" id="CADCWC010000335">
    <property type="protein sequence ID" value="CAA9545222.1"/>
    <property type="molecule type" value="Genomic_DNA"/>
</dbReference>
<accession>A0A6J4UB33</accession>
<sequence>MLAVPQLARPAARGADQDQRQLTRHAGELRDPLARLGVLQAAHPEQVLRRQPVAAPRLGDLPGRTRAHRGDGRLADDPQARALHAQELLHVARDGVRGDDHDVRALHRKVAQPVPHPRPQLLRPPLERRDVVDRHDLRHAGAQRRALHPRRVEDRAATGAAGLHHLVARRGRLAQRGEQAAHVTPDAAGVAGAAGVVGDRQRHGGQASGVFARAHARPGRRRAGERLGRSGRQR</sequence>
<feature type="compositionally biased region" description="Basic and acidic residues" evidence="1">
    <location>
        <begin position="15"/>
        <end position="28"/>
    </location>
</feature>
<evidence type="ECO:0000256" key="1">
    <source>
        <dbReference type="SAM" id="MobiDB-lite"/>
    </source>
</evidence>
<feature type="region of interest" description="Disordered" evidence="1">
    <location>
        <begin position="1"/>
        <end position="28"/>
    </location>
</feature>
<protein>
    <submittedName>
        <fullName evidence="2">Uncharacterized protein</fullName>
    </submittedName>
</protein>
<name>A0A6J4UB33_9ACTN</name>
<proteinExistence type="predicted"/>
<dbReference type="AlphaFoldDB" id="A0A6J4UB33"/>
<evidence type="ECO:0000313" key="2">
    <source>
        <dbReference type="EMBL" id="CAA9545222.1"/>
    </source>
</evidence>